<dbReference type="AlphaFoldDB" id="A0A6N8CV63"/>
<evidence type="ECO:0000259" key="1">
    <source>
        <dbReference type="Pfam" id="PF02893"/>
    </source>
</evidence>
<protein>
    <recommendedName>
        <fullName evidence="1">GRAM domain-containing protein</fullName>
    </recommendedName>
</protein>
<sequence>MVKKMGVEIMSIARNEFEFKSLKLRENETIEARLASSYHMHLVNHNVPYHGSFTLTNQRIIFFSSLVTPYYQFIDFENIEFGMLRIKPENSTQDLIVSSHGEKHYFEFFHTTSLVSMITNLKNHIQIID</sequence>
<keyword evidence="3" id="KW-1185">Reference proteome</keyword>
<evidence type="ECO:0000313" key="2">
    <source>
        <dbReference type="EMBL" id="MTT33075.1"/>
    </source>
</evidence>
<dbReference type="OrthoDB" id="9881641at2"/>
<evidence type="ECO:0000313" key="3">
    <source>
        <dbReference type="Proteomes" id="UP000440978"/>
    </source>
</evidence>
<dbReference type="InterPro" id="IPR004182">
    <property type="entry name" value="GRAM"/>
</dbReference>
<name>A0A6N8CV63_9BACI</name>
<accession>A0A6N8CV63</accession>
<gene>
    <name evidence="2" type="ORF">GMB86_13765</name>
</gene>
<organism evidence="2 3">
    <name type="scientific">Terrilactibacillus tamarindi</name>
    <dbReference type="NCBI Taxonomy" id="2599694"/>
    <lineage>
        <taxon>Bacteria</taxon>
        <taxon>Bacillati</taxon>
        <taxon>Bacillota</taxon>
        <taxon>Bacilli</taxon>
        <taxon>Bacillales</taxon>
        <taxon>Bacillaceae</taxon>
        <taxon>Terrilactibacillus</taxon>
    </lineage>
</organism>
<feature type="domain" description="GRAM" evidence="1">
    <location>
        <begin position="21"/>
        <end position="112"/>
    </location>
</feature>
<reference evidence="2 3" key="1">
    <citation type="submission" date="2019-11" db="EMBL/GenBank/DDBJ databases">
        <title>Terrilactibacillus tamarindus sp. nov. BCM23-1 isolated from bark of Tamarindus indica.</title>
        <authorList>
            <person name="Kingkaew E."/>
            <person name="Tanasupawat S."/>
        </authorList>
    </citation>
    <scope>NUCLEOTIDE SEQUENCE [LARGE SCALE GENOMIC DNA]</scope>
    <source>
        <strain evidence="2 3">BCM23-1</strain>
    </source>
</reference>
<dbReference type="Pfam" id="PF02893">
    <property type="entry name" value="GRAM"/>
    <property type="match status" value="1"/>
</dbReference>
<proteinExistence type="predicted"/>
<dbReference type="Proteomes" id="UP000440978">
    <property type="component" value="Unassembled WGS sequence"/>
</dbReference>
<dbReference type="EMBL" id="WNHB01000026">
    <property type="protein sequence ID" value="MTT33075.1"/>
    <property type="molecule type" value="Genomic_DNA"/>
</dbReference>
<comment type="caution">
    <text evidence="2">The sequence shown here is derived from an EMBL/GenBank/DDBJ whole genome shotgun (WGS) entry which is preliminary data.</text>
</comment>